<evidence type="ECO:0000259" key="3">
    <source>
        <dbReference type="PROSITE" id="PS50006"/>
    </source>
</evidence>
<evidence type="ECO:0000259" key="4">
    <source>
        <dbReference type="PROSITE" id="PS50045"/>
    </source>
</evidence>
<proteinExistence type="predicted"/>
<evidence type="ECO:0000256" key="1">
    <source>
        <dbReference type="ARBA" id="ARBA00022741"/>
    </source>
</evidence>
<dbReference type="PANTHER" id="PTHR32071:SF57">
    <property type="entry name" value="C4-DICARBOXYLATE TRANSPORT TRANSCRIPTIONAL REGULATORY PROTEIN DCTD"/>
    <property type="match status" value="1"/>
</dbReference>
<dbReference type="SUPFAM" id="SSF52540">
    <property type="entry name" value="P-loop containing nucleoside triphosphate hydrolases"/>
    <property type="match status" value="1"/>
</dbReference>
<dbReference type="InterPro" id="IPR058031">
    <property type="entry name" value="AAA_lid_NorR"/>
</dbReference>
<dbReference type="SUPFAM" id="SSF46689">
    <property type="entry name" value="Homeodomain-like"/>
    <property type="match status" value="1"/>
</dbReference>
<dbReference type="PROSITE" id="PS50045">
    <property type="entry name" value="SIGMA54_INTERACT_4"/>
    <property type="match status" value="1"/>
</dbReference>
<gene>
    <name evidence="5" type="ORF">IFO71_12020</name>
</gene>
<feature type="domain" description="FHA" evidence="3">
    <location>
        <begin position="28"/>
        <end position="78"/>
    </location>
</feature>
<dbReference type="InterPro" id="IPR009057">
    <property type="entry name" value="Homeodomain-like_sf"/>
</dbReference>
<dbReference type="Gene3D" id="1.10.10.60">
    <property type="entry name" value="Homeodomain-like"/>
    <property type="match status" value="1"/>
</dbReference>
<dbReference type="PROSITE" id="PS00676">
    <property type="entry name" value="SIGMA54_INTERACT_2"/>
    <property type="match status" value="1"/>
</dbReference>
<evidence type="ECO:0000256" key="2">
    <source>
        <dbReference type="ARBA" id="ARBA00022840"/>
    </source>
</evidence>
<dbReference type="PROSITE" id="PS00675">
    <property type="entry name" value="SIGMA54_INTERACT_1"/>
    <property type="match status" value="1"/>
</dbReference>
<dbReference type="InterPro" id="IPR025943">
    <property type="entry name" value="Sigma_54_int_dom_ATP-bd_2"/>
</dbReference>
<protein>
    <submittedName>
        <fullName evidence="5">Sigma 54-interacting transcriptional regulator</fullName>
    </submittedName>
</protein>
<dbReference type="GO" id="GO:0006355">
    <property type="term" value="P:regulation of DNA-templated transcription"/>
    <property type="evidence" value="ECO:0007669"/>
    <property type="project" value="InterPro"/>
</dbReference>
<feature type="domain" description="Sigma-54 factor interaction" evidence="4">
    <location>
        <begin position="249"/>
        <end position="477"/>
    </location>
</feature>
<dbReference type="AlphaFoldDB" id="A0AAW3ZNG1"/>
<dbReference type="SUPFAM" id="SSF49879">
    <property type="entry name" value="SMAD/FHA domain"/>
    <property type="match status" value="1"/>
</dbReference>
<dbReference type="Pfam" id="PF25601">
    <property type="entry name" value="AAA_lid_14"/>
    <property type="match status" value="1"/>
</dbReference>
<evidence type="ECO:0000313" key="6">
    <source>
        <dbReference type="Proteomes" id="UP000613768"/>
    </source>
</evidence>
<dbReference type="PANTHER" id="PTHR32071">
    <property type="entry name" value="TRANSCRIPTIONAL REGULATORY PROTEIN"/>
    <property type="match status" value="1"/>
</dbReference>
<dbReference type="InterPro" id="IPR027417">
    <property type="entry name" value="P-loop_NTPase"/>
</dbReference>
<dbReference type="FunFam" id="3.40.50.300:FF:000006">
    <property type="entry name" value="DNA-binding transcriptional regulator NtrC"/>
    <property type="match status" value="1"/>
</dbReference>
<dbReference type="Pfam" id="PF00498">
    <property type="entry name" value="FHA"/>
    <property type="match status" value="1"/>
</dbReference>
<sequence>MADIRYSIEVLHPPGLPLTRRQLAVGRFVLGRSSSCDLPLEARGVSREHVALQVLEDGGICLSDLGSTNGSLLDGKRFHERAISGDFVLELGEVRLRFREHEPELGALAFRTGPQMAPTKEAMASANDDEPQTQVDSQFRRLRESLSSFLIINPTQAPLSALLGAALPALGARALCLRDAAGRVLAAAGESGMTLRDWIKTEALSLAMDAECQPSAATERALRQLLNWWSVETGQIQAKPEATPVFPGVASEHSPLKTSLRALARVAKTRVGVLILGESGTGKELVARWVHACSARAAGPFIAINCAALPRDLLEAELFGIEKGAATGVDARPGVFERAHGGTLFLDELGDMPPETQVRLLRAVEDGRIHRVGGKRLMEVDVRLVAATHADLQQAIESKQFRLDLFHRVAGFEVLLPPLRERVADIAPLAFHFFAAALQQNGTRSPGMTEAALRCLQHWHWPGNVRELRQAIEGATATLLDGEALDAQHLPPRIARRTEPSAASSNHSSESAVLSLAEAVARAERLALERALHAAGDVPELAWGLLGIGKTTFYKKLKEHRIQREHDDSDGMEASP</sequence>
<reference evidence="5 6" key="1">
    <citation type="submission" date="2020-09" db="EMBL/GenBank/DDBJ databases">
        <title>Pseudoxanthomonas sp. CAU 1598 isolated from sand of Yaerae Beach.</title>
        <authorList>
            <person name="Kim W."/>
        </authorList>
    </citation>
    <scope>NUCLEOTIDE SEQUENCE [LARGE SCALE GENOMIC DNA]</scope>
    <source>
        <strain evidence="5 6">CAU 1598</strain>
    </source>
</reference>
<dbReference type="Gene3D" id="1.10.8.60">
    <property type="match status" value="1"/>
</dbReference>
<dbReference type="EMBL" id="JACYTR010000023">
    <property type="protein sequence ID" value="MBD8526465.1"/>
    <property type="molecule type" value="Genomic_DNA"/>
</dbReference>
<dbReference type="PROSITE" id="PS50006">
    <property type="entry name" value="FHA_DOMAIN"/>
    <property type="match status" value="1"/>
</dbReference>
<dbReference type="Gene3D" id="2.60.200.20">
    <property type="match status" value="1"/>
</dbReference>
<dbReference type="Pfam" id="PF00158">
    <property type="entry name" value="Sigma54_activat"/>
    <property type="match status" value="1"/>
</dbReference>
<dbReference type="InterPro" id="IPR000253">
    <property type="entry name" value="FHA_dom"/>
</dbReference>
<dbReference type="InterPro" id="IPR025662">
    <property type="entry name" value="Sigma_54_int_dom_ATP-bd_1"/>
</dbReference>
<comment type="caution">
    <text evidence="5">The sequence shown here is derived from an EMBL/GenBank/DDBJ whole genome shotgun (WGS) entry which is preliminary data.</text>
</comment>
<dbReference type="GO" id="GO:0005524">
    <property type="term" value="F:ATP binding"/>
    <property type="evidence" value="ECO:0007669"/>
    <property type="project" value="UniProtKB-KW"/>
</dbReference>
<organism evidence="5 6">
    <name type="scientific">Pseudomarimonas arenosa</name>
    <dbReference type="NCBI Taxonomy" id="2774145"/>
    <lineage>
        <taxon>Bacteria</taxon>
        <taxon>Pseudomonadati</taxon>
        <taxon>Pseudomonadota</taxon>
        <taxon>Gammaproteobacteria</taxon>
        <taxon>Lysobacterales</taxon>
        <taxon>Lysobacteraceae</taxon>
        <taxon>Pseudomarimonas</taxon>
    </lineage>
</organism>
<keyword evidence="6" id="KW-1185">Reference proteome</keyword>
<dbReference type="Proteomes" id="UP000613768">
    <property type="component" value="Unassembled WGS sequence"/>
</dbReference>
<dbReference type="Gene3D" id="3.40.50.300">
    <property type="entry name" value="P-loop containing nucleotide triphosphate hydrolases"/>
    <property type="match status" value="1"/>
</dbReference>
<name>A0AAW3ZNG1_9GAMM</name>
<dbReference type="CDD" id="cd00009">
    <property type="entry name" value="AAA"/>
    <property type="match status" value="1"/>
</dbReference>
<keyword evidence="2" id="KW-0067">ATP-binding</keyword>
<keyword evidence="1" id="KW-0547">Nucleotide-binding</keyword>
<dbReference type="RefSeq" id="WP_192029885.1">
    <property type="nucleotide sequence ID" value="NZ_JACYTR010000023.1"/>
</dbReference>
<evidence type="ECO:0000313" key="5">
    <source>
        <dbReference type="EMBL" id="MBD8526465.1"/>
    </source>
</evidence>
<dbReference type="SMART" id="SM00240">
    <property type="entry name" value="FHA"/>
    <property type="match status" value="1"/>
</dbReference>
<dbReference type="SMART" id="SM00382">
    <property type="entry name" value="AAA"/>
    <property type="match status" value="1"/>
</dbReference>
<accession>A0AAW3ZNG1</accession>
<dbReference type="InterPro" id="IPR008984">
    <property type="entry name" value="SMAD_FHA_dom_sf"/>
</dbReference>
<dbReference type="InterPro" id="IPR002078">
    <property type="entry name" value="Sigma_54_int"/>
</dbReference>
<dbReference type="CDD" id="cd00060">
    <property type="entry name" value="FHA"/>
    <property type="match status" value="1"/>
</dbReference>
<dbReference type="InterPro" id="IPR003593">
    <property type="entry name" value="AAA+_ATPase"/>
</dbReference>